<evidence type="ECO:0000313" key="2">
    <source>
        <dbReference type="Proteomes" id="UP001310594"/>
    </source>
</evidence>
<dbReference type="EMBL" id="JAVRQU010000005">
    <property type="protein sequence ID" value="KAK5703264.1"/>
    <property type="molecule type" value="Genomic_DNA"/>
</dbReference>
<organism evidence="1 2">
    <name type="scientific">Elasticomyces elasticus</name>
    <dbReference type="NCBI Taxonomy" id="574655"/>
    <lineage>
        <taxon>Eukaryota</taxon>
        <taxon>Fungi</taxon>
        <taxon>Dikarya</taxon>
        <taxon>Ascomycota</taxon>
        <taxon>Pezizomycotina</taxon>
        <taxon>Dothideomycetes</taxon>
        <taxon>Dothideomycetidae</taxon>
        <taxon>Mycosphaerellales</taxon>
        <taxon>Teratosphaeriaceae</taxon>
        <taxon>Elasticomyces</taxon>
    </lineage>
</organism>
<dbReference type="AlphaFoldDB" id="A0AAN7ZV10"/>
<name>A0AAN7ZV10_9PEZI</name>
<proteinExistence type="predicted"/>
<dbReference type="Proteomes" id="UP001310594">
    <property type="component" value="Unassembled WGS sequence"/>
</dbReference>
<evidence type="ECO:0000313" key="1">
    <source>
        <dbReference type="EMBL" id="KAK5703264.1"/>
    </source>
</evidence>
<accession>A0AAN7ZV10</accession>
<evidence type="ECO:0008006" key="3">
    <source>
        <dbReference type="Google" id="ProtNLM"/>
    </source>
</evidence>
<gene>
    <name evidence="1" type="ORF">LTR97_004213</name>
</gene>
<protein>
    <recommendedName>
        <fullName evidence="3">F-box domain-containing protein</fullName>
    </recommendedName>
</protein>
<sequence length="212" mass="23524">MNYVDNTTAASMVAEEQPSYFLELPPELRLLVYEYLVKTPTLKKMNISTARDNAPSVAILATSRLIRHEAMNVVKVAVQDFFALQNFFLETSNHQARAIYAGQELRDVSQAVAALPSFPVSRLDILYLSNGCRTSGIKAVARVSSTGVYTTTLEAVLVTGDTFQNTPFVQLETTAEELGLTLSWKKDSCHYLHISNLARSMLYFMGPGVGRY</sequence>
<comment type="caution">
    <text evidence="1">The sequence shown here is derived from an EMBL/GenBank/DDBJ whole genome shotgun (WGS) entry which is preliminary data.</text>
</comment>
<reference evidence="1" key="1">
    <citation type="submission" date="2023-08" db="EMBL/GenBank/DDBJ databases">
        <title>Black Yeasts Isolated from many extreme environments.</title>
        <authorList>
            <person name="Coleine C."/>
            <person name="Stajich J.E."/>
            <person name="Selbmann L."/>
        </authorList>
    </citation>
    <scope>NUCLEOTIDE SEQUENCE</scope>
    <source>
        <strain evidence="1">CCFEE 5810</strain>
    </source>
</reference>